<reference evidence="2 3" key="1">
    <citation type="submission" date="2016-10" db="EMBL/GenBank/DDBJ databases">
        <authorList>
            <person name="de Groot N.N."/>
        </authorList>
    </citation>
    <scope>NUCLEOTIDE SEQUENCE [LARGE SCALE GENOMIC DNA]</scope>
    <source>
        <strain evidence="2 3">DSM 19182</strain>
    </source>
</reference>
<dbReference type="RefSeq" id="WP_091488804.1">
    <property type="nucleotide sequence ID" value="NZ_BJUX01000005.1"/>
</dbReference>
<organism evidence="2 3">
    <name type="scientific">Alkalibacterium putridalgicola</name>
    <dbReference type="NCBI Taxonomy" id="426703"/>
    <lineage>
        <taxon>Bacteria</taxon>
        <taxon>Bacillati</taxon>
        <taxon>Bacillota</taxon>
        <taxon>Bacilli</taxon>
        <taxon>Lactobacillales</taxon>
        <taxon>Carnobacteriaceae</taxon>
        <taxon>Alkalibacterium</taxon>
    </lineage>
</organism>
<accession>A0A1H7VB11</accession>
<dbReference type="Proteomes" id="UP000321425">
    <property type="component" value="Unassembled WGS sequence"/>
</dbReference>
<evidence type="ECO:0000313" key="3">
    <source>
        <dbReference type="Proteomes" id="UP000198548"/>
    </source>
</evidence>
<reference evidence="1 4" key="2">
    <citation type="submission" date="2019-07" db="EMBL/GenBank/DDBJ databases">
        <title>Whole genome shotgun sequence of Alkalibacterium putridalgicola NBRC 103243.</title>
        <authorList>
            <person name="Hosoyama A."/>
            <person name="Uohara A."/>
            <person name="Ohji S."/>
            <person name="Ichikawa N."/>
        </authorList>
    </citation>
    <scope>NUCLEOTIDE SEQUENCE [LARGE SCALE GENOMIC DNA]</scope>
    <source>
        <strain evidence="1 4">NBRC 103243</strain>
    </source>
</reference>
<sequence>MEEKILKELANILSVKDQDSKEQLAYAIDSAGNPATVNSRPVYNWDVRYTKIRNVAIRNGMDFVTISRGSLWELVALVDEKNEEISLFLSEKNLQKVLKEKSPTHYMSILSVLNKEEALQTSLDLGDSSEVGLTEELFIKMMNDYEITAKKTYVYTFSDTYGQEQFSMYRFTSNYDLIEFENYSDLIDSTFEVDTTDKVKNDSTESTTVDKLKKQEKQIVSLKNN</sequence>
<proteinExistence type="predicted"/>
<evidence type="ECO:0000313" key="4">
    <source>
        <dbReference type="Proteomes" id="UP000321425"/>
    </source>
</evidence>
<dbReference type="Proteomes" id="UP000198548">
    <property type="component" value="Unassembled WGS sequence"/>
</dbReference>
<evidence type="ECO:0000313" key="2">
    <source>
        <dbReference type="EMBL" id="SEM06095.1"/>
    </source>
</evidence>
<name>A0A1H7VB11_9LACT</name>
<dbReference type="EMBL" id="BJUX01000005">
    <property type="protein sequence ID" value="GEK88630.1"/>
    <property type="molecule type" value="Genomic_DNA"/>
</dbReference>
<gene>
    <name evidence="1" type="ORF">APU01nite_06690</name>
    <name evidence="2" type="ORF">SAMN04488100_12313</name>
</gene>
<dbReference type="AlphaFoldDB" id="A0A1H7VB11"/>
<dbReference type="STRING" id="426703.SAMN04488100_12313"/>
<evidence type="ECO:0000313" key="1">
    <source>
        <dbReference type="EMBL" id="GEK88630.1"/>
    </source>
</evidence>
<dbReference type="InterPro" id="IPR046028">
    <property type="entry name" value="DUF5986"/>
</dbReference>
<keyword evidence="4" id="KW-1185">Reference proteome</keyword>
<dbReference type="Pfam" id="PF19448">
    <property type="entry name" value="DUF5986"/>
    <property type="match status" value="1"/>
</dbReference>
<dbReference type="EMBL" id="FOBL01000023">
    <property type="protein sequence ID" value="SEM06095.1"/>
    <property type="molecule type" value="Genomic_DNA"/>
</dbReference>
<protein>
    <submittedName>
        <fullName evidence="2">Uncharacterized protein</fullName>
    </submittedName>
</protein>